<dbReference type="eggNOG" id="COG1278">
    <property type="taxonomic scope" value="Bacteria"/>
</dbReference>
<dbReference type="STRING" id="1223545.GS4_14_00320"/>
<organism evidence="1 2">
    <name type="scientific">Gordonia soli NBRC 108243</name>
    <dbReference type="NCBI Taxonomy" id="1223545"/>
    <lineage>
        <taxon>Bacteria</taxon>
        <taxon>Bacillati</taxon>
        <taxon>Actinomycetota</taxon>
        <taxon>Actinomycetes</taxon>
        <taxon>Mycobacteriales</taxon>
        <taxon>Gordoniaceae</taxon>
        <taxon>Gordonia</taxon>
    </lineage>
</organism>
<keyword evidence="2" id="KW-1185">Reference proteome</keyword>
<proteinExistence type="predicted"/>
<dbReference type="AlphaFoldDB" id="M0QI27"/>
<dbReference type="EMBL" id="BANX01000014">
    <property type="protein sequence ID" value="GAC68203.1"/>
    <property type="molecule type" value="Genomic_DNA"/>
</dbReference>
<sequence length="134" mass="14977">MSDESRRTPAGFTSGVVRFQSDEGWGVIDSEVTPGGCWFFYAQLWAGLLPTLRPGQSMTISGVRRTAIAGEGVDFTWEHADQDGYAFRAIDVRPRRPHPDWTVTVQDGPNPAFRTSLTLTLDEQDQSRERDQST</sequence>
<gene>
    <name evidence="1" type="ORF">GS4_14_00320</name>
</gene>
<dbReference type="Proteomes" id="UP000011666">
    <property type="component" value="Unassembled WGS sequence"/>
</dbReference>
<evidence type="ECO:0008006" key="3">
    <source>
        <dbReference type="Google" id="ProtNLM"/>
    </source>
</evidence>
<reference evidence="1 2" key="1">
    <citation type="submission" date="2013-01" db="EMBL/GenBank/DDBJ databases">
        <title>Whole genome shotgun sequence of Gordonia soli NBRC 108243.</title>
        <authorList>
            <person name="Isaki-Nakamura S."/>
            <person name="Hosoyama A."/>
            <person name="Tsuchikane K."/>
            <person name="Ando Y."/>
            <person name="Baba S."/>
            <person name="Ohji S."/>
            <person name="Hamada M."/>
            <person name="Tamura T."/>
            <person name="Yamazoe A."/>
            <person name="Yamazaki S."/>
            <person name="Fujita N."/>
        </authorList>
    </citation>
    <scope>NUCLEOTIDE SEQUENCE [LARGE SCALE GENOMIC DNA]</scope>
    <source>
        <strain evidence="1 2">NBRC 108243</strain>
    </source>
</reference>
<dbReference type="RefSeq" id="WP_007620149.1">
    <property type="nucleotide sequence ID" value="NZ_BANX01000014.1"/>
</dbReference>
<evidence type="ECO:0000313" key="1">
    <source>
        <dbReference type="EMBL" id="GAC68203.1"/>
    </source>
</evidence>
<name>M0QI27_9ACTN</name>
<evidence type="ECO:0000313" key="2">
    <source>
        <dbReference type="Proteomes" id="UP000011666"/>
    </source>
</evidence>
<comment type="caution">
    <text evidence="1">The sequence shown here is derived from an EMBL/GenBank/DDBJ whole genome shotgun (WGS) entry which is preliminary data.</text>
</comment>
<protein>
    <recommendedName>
        <fullName evidence="3">CSD domain-containing protein</fullName>
    </recommendedName>
</protein>
<accession>M0QI27</accession>